<organism evidence="3 4">
    <name type="scientific">Nocardioides abyssi</name>
    <dbReference type="NCBI Taxonomy" id="3058370"/>
    <lineage>
        <taxon>Bacteria</taxon>
        <taxon>Bacillati</taxon>
        <taxon>Actinomycetota</taxon>
        <taxon>Actinomycetes</taxon>
        <taxon>Propionibacteriales</taxon>
        <taxon>Nocardioidaceae</taxon>
        <taxon>Nocardioides</taxon>
    </lineage>
</organism>
<keyword evidence="2" id="KW-0472">Membrane</keyword>
<keyword evidence="4" id="KW-1185">Reference proteome</keyword>
<keyword evidence="2" id="KW-1133">Transmembrane helix</keyword>
<dbReference type="EMBL" id="JAUHJR010000008">
    <property type="protein sequence ID" value="MDN4162936.1"/>
    <property type="molecule type" value="Genomic_DNA"/>
</dbReference>
<proteinExistence type="predicted"/>
<evidence type="ECO:0000256" key="1">
    <source>
        <dbReference type="SAM" id="Coils"/>
    </source>
</evidence>
<accession>A0ABT8EYN0</accession>
<protein>
    <submittedName>
        <fullName evidence="3">Uncharacterized protein</fullName>
    </submittedName>
</protein>
<sequence length="120" mass="13704">MGIKSTLASIPAGWLALAGTLFGGIGLKYAERWWNRGAEKSKAQLDMNADYREQIKQLQDTHKDCQTRLDVVEEEVSEWRKRAFEAEEQVALLRIIVVKMGGELPEETIKRIQEEERGSK</sequence>
<dbReference type="Proteomes" id="UP001168537">
    <property type="component" value="Unassembled WGS sequence"/>
</dbReference>
<dbReference type="RefSeq" id="WP_300962088.1">
    <property type="nucleotide sequence ID" value="NZ_JAUHJR010000008.1"/>
</dbReference>
<comment type="caution">
    <text evidence="3">The sequence shown here is derived from an EMBL/GenBank/DDBJ whole genome shotgun (WGS) entry which is preliminary data.</text>
</comment>
<name>A0ABT8EYN0_9ACTN</name>
<evidence type="ECO:0000313" key="4">
    <source>
        <dbReference type="Proteomes" id="UP001168537"/>
    </source>
</evidence>
<feature type="coiled-coil region" evidence="1">
    <location>
        <begin position="48"/>
        <end position="89"/>
    </location>
</feature>
<evidence type="ECO:0000313" key="3">
    <source>
        <dbReference type="EMBL" id="MDN4162936.1"/>
    </source>
</evidence>
<evidence type="ECO:0000256" key="2">
    <source>
        <dbReference type="SAM" id="Phobius"/>
    </source>
</evidence>
<gene>
    <name evidence="3" type="ORF">QWY29_16320</name>
</gene>
<reference evidence="3" key="1">
    <citation type="submission" date="2023-06" db="EMBL/GenBank/DDBJ databases">
        <title>Draft genome sequence of Nocardioides sp. SOB72.</title>
        <authorList>
            <person name="Zhang G."/>
        </authorList>
    </citation>
    <scope>NUCLEOTIDE SEQUENCE</scope>
    <source>
        <strain evidence="3">SOB72</strain>
    </source>
</reference>
<keyword evidence="2" id="KW-0812">Transmembrane</keyword>
<feature type="transmembrane region" description="Helical" evidence="2">
    <location>
        <begin position="12"/>
        <end position="30"/>
    </location>
</feature>
<keyword evidence="1" id="KW-0175">Coiled coil</keyword>